<dbReference type="EMBL" id="JAUEDK010000002">
    <property type="protein sequence ID" value="MDN0073611.1"/>
    <property type="molecule type" value="Genomic_DNA"/>
</dbReference>
<evidence type="ECO:0000256" key="1">
    <source>
        <dbReference type="ARBA" id="ARBA00022977"/>
    </source>
</evidence>
<comment type="similarity">
    <text evidence="2">Belongs to the thiamine-monophosphate kinase family.</text>
</comment>
<dbReference type="Pfam" id="PF00586">
    <property type="entry name" value="AIRS"/>
    <property type="match status" value="1"/>
</dbReference>
<name>A0ABT7XIK4_9NEIS</name>
<dbReference type="PIRSF" id="PIRSF005303">
    <property type="entry name" value="Thiam_monoph_kin"/>
    <property type="match status" value="1"/>
</dbReference>
<keyword evidence="2" id="KW-0460">Magnesium</keyword>
<dbReference type="PANTHER" id="PTHR30270">
    <property type="entry name" value="THIAMINE-MONOPHOSPHATE KINASE"/>
    <property type="match status" value="1"/>
</dbReference>
<comment type="catalytic activity">
    <reaction evidence="2">
        <text>thiamine phosphate + ATP = thiamine diphosphate + ADP</text>
        <dbReference type="Rhea" id="RHEA:15913"/>
        <dbReference type="ChEBI" id="CHEBI:30616"/>
        <dbReference type="ChEBI" id="CHEBI:37575"/>
        <dbReference type="ChEBI" id="CHEBI:58937"/>
        <dbReference type="ChEBI" id="CHEBI:456216"/>
        <dbReference type="EC" id="2.7.4.16"/>
    </reaction>
</comment>
<keyword evidence="2" id="KW-0067">ATP-binding</keyword>
<dbReference type="SUPFAM" id="SSF56042">
    <property type="entry name" value="PurM C-terminal domain-like"/>
    <property type="match status" value="1"/>
</dbReference>
<comment type="caution">
    <text evidence="2">Lacks conserved residue(s) required for the propagation of feature annotation.</text>
</comment>
<feature type="binding site" evidence="2">
    <location>
        <position position="70"/>
    </location>
    <ligand>
        <name>Mg(2+)</name>
        <dbReference type="ChEBI" id="CHEBI:18420"/>
        <label>4</label>
    </ligand>
</feature>
<feature type="binding site" evidence="2">
    <location>
        <position position="42"/>
    </location>
    <ligand>
        <name>Mg(2+)</name>
        <dbReference type="ChEBI" id="CHEBI:18420"/>
        <label>2</label>
    </ligand>
</feature>
<dbReference type="RefSeq" id="WP_289828140.1">
    <property type="nucleotide sequence ID" value="NZ_JAUEDK010000002.1"/>
</dbReference>
<feature type="binding site" evidence="2">
    <location>
        <position position="207"/>
    </location>
    <ligand>
        <name>Mg(2+)</name>
        <dbReference type="ChEBI" id="CHEBI:18420"/>
        <label>3</label>
    </ligand>
</feature>
<feature type="binding site" evidence="2">
    <location>
        <position position="209"/>
    </location>
    <ligand>
        <name>ATP</name>
        <dbReference type="ChEBI" id="CHEBI:30616"/>
    </ligand>
</feature>
<dbReference type="PANTHER" id="PTHR30270:SF0">
    <property type="entry name" value="THIAMINE-MONOPHOSPHATE KINASE"/>
    <property type="match status" value="1"/>
</dbReference>
<evidence type="ECO:0000259" key="4">
    <source>
        <dbReference type="Pfam" id="PF02769"/>
    </source>
</evidence>
<accession>A0ABT7XIK4</accession>
<feature type="domain" description="PurM-like N-terminal" evidence="3">
    <location>
        <begin position="23"/>
        <end position="132"/>
    </location>
</feature>
<dbReference type="SUPFAM" id="SSF55326">
    <property type="entry name" value="PurM N-terminal domain-like"/>
    <property type="match status" value="1"/>
</dbReference>
<keyword evidence="2" id="KW-0547">Nucleotide-binding</keyword>
<dbReference type="Proteomes" id="UP001168540">
    <property type="component" value="Unassembled WGS sequence"/>
</dbReference>
<dbReference type="Gene3D" id="3.90.650.10">
    <property type="entry name" value="PurM-like C-terminal domain"/>
    <property type="match status" value="1"/>
</dbReference>
<feature type="binding site" evidence="2">
    <location>
        <position position="141"/>
    </location>
    <ligand>
        <name>ATP</name>
        <dbReference type="ChEBI" id="CHEBI:30616"/>
    </ligand>
</feature>
<keyword evidence="6" id="KW-1185">Reference proteome</keyword>
<feature type="binding site" evidence="2">
    <location>
        <begin position="116"/>
        <end position="117"/>
    </location>
    <ligand>
        <name>ATP</name>
        <dbReference type="ChEBI" id="CHEBI:30616"/>
    </ligand>
</feature>
<dbReference type="InterPro" id="IPR010918">
    <property type="entry name" value="PurM-like_C_dom"/>
</dbReference>
<keyword evidence="1 2" id="KW-0784">Thiamine biosynthesis</keyword>
<organism evidence="5 6">
    <name type="scientific">Crenobacter oryzisoli</name>
    <dbReference type="NCBI Taxonomy" id="3056844"/>
    <lineage>
        <taxon>Bacteria</taxon>
        <taxon>Pseudomonadati</taxon>
        <taxon>Pseudomonadota</taxon>
        <taxon>Betaproteobacteria</taxon>
        <taxon>Neisseriales</taxon>
        <taxon>Neisseriaceae</taxon>
        <taxon>Crenobacter</taxon>
    </lineage>
</organism>
<reference evidence="5" key="1">
    <citation type="submission" date="2023-06" db="EMBL/GenBank/DDBJ databases">
        <authorList>
            <person name="Zhang S."/>
        </authorList>
    </citation>
    <scope>NUCLEOTIDE SEQUENCE</scope>
    <source>
        <strain evidence="5">SG2303</strain>
    </source>
</reference>
<sequence length="316" mass="33820">MNEFDLIRRYFTRSAPNAVLGVGDDAAIVRPSPGCDLHVSVDMLVEGRHFFADVDPRALGHKTLAVNLSDMAAMGAVPRWVVLSVALPTMDESWVAAFADGFFGLAERYGVAVIGGDTTRGPLTLSVTVFGETPHGQALRRDAAQVGDDIWVSGELGLAALAVRRRLKGDVEPPAEVLAAAQQRLDWPTPRVELGQALLPLARACLDVSDGLAGDLQHILERSNVGATLNFDELPTAPWLAERRRELADCIAAGGDDYELLFTADPGQHDAIAALANQLGVRLTRIGRIDAEAGLRVTDAAGQPLTLTRMGYDHFA</sequence>
<dbReference type="InterPro" id="IPR036921">
    <property type="entry name" value="PurM-like_N_sf"/>
</dbReference>
<evidence type="ECO:0000256" key="2">
    <source>
        <dbReference type="HAMAP-Rule" id="MF_02128"/>
    </source>
</evidence>
<dbReference type="HAMAP" id="MF_02128">
    <property type="entry name" value="TMP_kinase"/>
    <property type="match status" value="1"/>
</dbReference>
<dbReference type="InterPro" id="IPR016188">
    <property type="entry name" value="PurM-like_N"/>
</dbReference>
<comment type="miscellaneous">
    <text evidence="2">Reaction mechanism of ThiL seems to utilize a direct, inline transfer of the gamma-phosphate of ATP to TMP rather than a phosphorylated enzyme intermediate.</text>
</comment>
<feature type="binding site" evidence="2">
    <location>
        <position position="25"/>
    </location>
    <ligand>
        <name>Mg(2+)</name>
        <dbReference type="ChEBI" id="CHEBI:18420"/>
        <label>3</label>
    </ligand>
</feature>
<comment type="function">
    <text evidence="2">Catalyzes the ATP-dependent phosphorylation of thiamine-monophosphate (TMP) to form thiamine-pyrophosphate (TPP), the active form of vitamin B1.</text>
</comment>
<feature type="binding site" evidence="2">
    <location>
        <position position="25"/>
    </location>
    <ligand>
        <name>Mg(2+)</name>
        <dbReference type="ChEBI" id="CHEBI:18420"/>
        <label>4</label>
    </ligand>
</feature>
<dbReference type="CDD" id="cd02194">
    <property type="entry name" value="ThiL"/>
    <property type="match status" value="1"/>
</dbReference>
<keyword evidence="2 5" id="KW-0418">Kinase</keyword>
<proteinExistence type="inferred from homology"/>
<evidence type="ECO:0000259" key="3">
    <source>
        <dbReference type="Pfam" id="PF00586"/>
    </source>
</evidence>
<feature type="binding site" evidence="2">
    <location>
        <position position="70"/>
    </location>
    <ligand>
        <name>Mg(2+)</name>
        <dbReference type="ChEBI" id="CHEBI:18420"/>
        <label>3</label>
    </ligand>
</feature>
<feature type="binding site" evidence="2">
    <location>
        <position position="117"/>
    </location>
    <ligand>
        <name>Mg(2+)</name>
        <dbReference type="ChEBI" id="CHEBI:18420"/>
        <label>1</label>
    </ligand>
</feature>
<dbReference type="NCBIfam" id="TIGR01379">
    <property type="entry name" value="thiL"/>
    <property type="match status" value="1"/>
</dbReference>
<evidence type="ECO:0000313" key="5">
    <source>
        <dbReference type="EMBL" id="MDN0073611.1"/>
    </source>
</evidence>
<evidence type="ECO:0000313" key="6">
    <source>
        <dbReference type="Proteomes" id="UP001168540"/>
    </source>
</evidence>
<feature type="binding site" evidence="2">
    <location>
        <position position="210"/>
    </location>
    <ligand>
        <name>Mg(2+)</name>
        <dbReference type="ChEBI" id="CHEBI:18420"/>
        <label>5</label>
    </ligand>
</feature>
<dbReference type="InterPro" id="IPR036676">
    <property type="entry name" value="PurM-like_C_sf"/>
</dbReference>
<dbReference type="Gene3D" id="3.30.1330.10">
    <property type="entry name" value="PurM-like, N-terminal domain"/>
    <property type="match status" value="1"/>
</dbReference>
<feature type="binding site" evidence="2">
    <location>
        <position position="42"/>
    </location>
    <ligand>
        <name>Mg(2+)</name>
        <dbReference type="ChEBI" id="CHEBI:18420"/>
        <label>1</label>
    </ligand>
</feature>
<dbReference type="InterPro" id="IPR006283">
    <property type="entry name" value="ThiL-like"/>
</dbReference>
<gene>
    <name evidence="2 5" type="primary">thiL</name>
    <name evidence="5" type="ORF">QU481_01720</name>
</gene>
<dbReference type="Pfam" id="PF02769">
    <property type="entry name" value="AIRS_C"/>
    <property type="match status" value="1"/>
</dbReference>
<feature type="domain" description="PurM-like C-terminal" evidence="4">
    <location>
        <begin position="145"/>
        <end position="298"/>
    </location>
</feature>
<dbReference type="GO" id="GO:0009030">
    <property type="term" value="F:thiamine-phosphate kinase activity"/>
    <property type="evidence" value="ECO:0007669"/>
    <property type="project" value="UniProtKB-EC"/>
</dbReference>
<feature type="binding site" evidence="2">
    <location>
        <position position="40"/>
    </location>
    <ligand>
        <name>Mg(2+)</name>
        <dbReference type="ChEBI" id="CHEBI:18420"/>
        <label>4</label>
    </ligand>
</feature>
<keyword evidence="2 5" id="KW-0808">Transferase</keyword>
<dbReference type="EC" id="2.7.4.16" evidence="2"/>
<feature type="binding site" evidence="2">
    <location>
        <position position="70"/>
    </location>
    <ligand>
        <name>Mg(2+)</name>
        <dbReference type="ChEBI" id="CHEBI:18420"/>
        <label>2</label>
    </ligand>
</feature>
<feature type="binding site" evidence="2">
    <location>
        <position position="312"/>
    </location>
    <ligand>
        <name>substrate</name>
    </ligand>
</feature>
<comment type="pathway">
    <text evidence="2">Cofactor biosynthesis; thiamine diphosphate biosynthesis; thiamine diphosphate from thiamine phosphate: step 1/1.</text>
</comment>
<feature type="binding site" evidence="2">
    <location>
        <position position="256"/>
    </location>
    <ligand>
        <name>substrate</name>
    </ligand>
</feature>
<keyword evidence="2" id="KW-0479">Metal-binding</keyword>
<protein>
    <recommendedName>
        <fullName evidence="2">Thiamine-monophosphate kinase</fullName>
        <shortName evidence="2">TMP kinase</shortName>
        <shortName evidence="2">Thiamine-phosphate kinase</shortName>
        <ecNumber evidence="2">2.7.4.16</ecNumber>
    </recommendedName>
</protein>
<feature type="binding site" evidence="2">
    <location>
        <position position="49"/>
    </location>
    <ligand>
        <name>substrate</name>
    </ligand>
</feature>
<comment type="caution">
    <text evidence="5">The sequence shown here is derived from an EMBL/GenBank/DDBJ whole genome shotgun (WGS) entry which is preliminary data.</text>
</comment>